<feature type="domain" description="Homing endonuclease LAGLIDADG" evidence="1">
    <location>
        <begin position="9"/>
        <end position="75"/>
    </location>
</feature>
<name>A0A6H1ZAV8_9ZZZZ</name>
<dbReference type="EMBL" id="MT144598">
    <property type="protein sequence ID" value="QJH94223.1"/>
    <property type="molecule type" value="Genomic_DNA"/>
</dbReference>
<dbReference type="AlphaFoldDB" id="A0A6H1ZAV8"/>
<dbReference type="InterPro" id="IPR027434">
    <property type="entry name" value="Homing_endonucl"/>
</dbReference>
<dbReference type="Pfam" id="PF00961">
    <property type="entry name" value="LAGLIDADG_1"/>
    <property type="match status" value="1"/>
</dbReference>
<dbReference type="Gene3D" id="1.10.10.60">
    <property type="entry name" value="Homeodomain-like"/>
    <property type="match status" value="1"/>
</dbReference>
<evidence type="ECO:0000313" key="3">
    <source>
        <dbReference type="EMBL" id="QJH94223.1"/>
    </source>
</evidence>
<keyword evidence="2" id="KW-0378">Hydrolase</keyword>
<protein>
    <submittedName>
        <fullName evidence="2">Putative homing endonuclease</fullName>
    </submittedName>
</protein>
<evidence type="ECO:0000313" key="2">
    <source>
        <dbReference type="EMBL" id="QJA44507.1"/>
    </source>
</evidence>
<dbReference type="InterPro" id="IPR004860">
    <property type="entry name" value="LAGLIDADG_dom"/>
</dbReference>
<organism evidence="2">
    <name type="scientific">viral metagenome</name>
    <dbReference type="NCBI Taxonomy" id="1070528"/>
    <lineage>
        <taxon>unclassified sequences</taxon>
        <taxon>metagenomes</taxon>
        <taxon>organismal metagenomes</taxon>
    </lineage>
</organism>
<keyword evidence="2" id="KW-0540">Nuclease</keyword>
<evidence type="ECO:0000259" key="1">
    <source>
        <dbReference type="Pfam" id="PF00961"/>
    </source>
</evidence>
<proteinExistence type="predicted"/>
<sequence length="187" mass="21557">MNTITDQYLAGFFDGEGCIHFAKRDYRFTNRAINYAKFITVSVSQGQKNEANGHVLKRICEYLNSKDINVRFKNAGCRNQSTPYYRVEASSAVACKKWLSLMLPYLIVKRSKAEEALIFISTFKNPNIDPVIIKQILFLRQSNLSIYKIAKELKVSPPTVRGQLIKHNCYIPLHSWDRERYQDLVGA</sequence>
<keyword evidence="2" id="KW-0255">Endonuclease</keyword>
<dbReference type="EMBL" id="MT143977">
    <property type="protein sequence ID" value="QJA44507.1"/>
    <property type="molecule type" value="Genomic_DNA"/>
</dbReference>
<dbReference type="GO" id="GO:0004519">
    <property type="term" value="F:endonuclease activity"/>
    <property type="evidence" value="ECO:0007669"/>
    <property type="project" value="UniProtKB-KW"/>
</dbReference>
<reference evidence="2" key="1">
    <citation type="submission" date="2020-03" db="EMBL/GenBank/DDBJ databases">
        <title>The deep terrestrial virosphere.</title>
        <authorList>
            <person name="Holmfeldt K."/>
            <person name="Nilsson E."/>
            <person name="Simone D."/>
            <person name="Lopez-Fernandez M."/>
            <person name="Wu X."/>
            <person name="de Brujin I."/>
            <person name="Lundin D."/>
            <person name="Andersson A."/>
            <person name="Bertilsson S."/>
            <person name="Dopson M."/>
        </authorList>
    </citation>
    <scope>NUCLEOTIDE SEQUENCE</scope>
    <source>
        <strain evidence="2">TM448A00111</strain>
        <strain evidence="3">TM448B00196</strain>
    </source>
</reference>
<gene>
    <name evidence="2" type="ORF">TM448A00111_0010</name>
    <name evidence="3" type="ORF">TM448B00196_0010</name>
</gene>
<dbReference type="SUPFAM" id="SSF55608">
    <property type="entry name" value="Homing endonucleases"/>
    <property type="match status" value="1"/>
</dbReference>
<dbReference type="Gene3D" id="3.10.28.10">
    <property type="entry name" value="Homing endonucleases"/>
    <property type="match status" value="1"/>
</dbReference>
<accession>A0A6H1ZAV8</accession>